<dbReference type="PANTHER" id="PTHR18934:SF237">
    <property type="entry name" value="ATP-DEPENDENT DNA_RNA HELICASE DHX36"/>
    <property type="match status" value="1"/>
</dbReference>
<evidence type="ECO:0000256" key="3">
    <source>
        <dbReference type="ARBA" id="ARBA00022806"/>
    </source>
</evidence>
<dbReference type="InterPro" id="IPR027417">
    <property type="entry name" value="P-loop_NTPase"/>
</dbReference>
<comment type="caution">
    <text evidence="5">The sequence shown here is derived from an EMBL/GenBank/DDBJ whole genome shotgun (WGS) entry which is preliminary data.</text>
</comment>
<dbReference type="EMBL" id="CAJOBJ010380252">
    <property type="protein sequence ID" value="CAF5227171.1"/>
    <property type="molecule type" value="Genomic_DNA"/>
</dbReference>
<evidence type="ECO:0000256" key="4">
    <source>
        <dbReference type="ARBA" id="ARBA00022840"/>
    </source>
</evidence>
<dbReference type="GO" id="GO:0005524">
    <property type="term" value="F:ATP binding"/>
    <property type="evidence" value="ECO:0007669"/>
    <property type="project" value="UniProtKB-KW"/>
</dbReference>
<dbReference type="AlphaFoldDB" id="A0A8S3K5B0"/>
<dbReference type="GO" id="GO:0003724">
    <property type="term" value="F:RNA helicase activity"/>
    <property type="evidence" value="ECO:0007669"/>
    <property type="project" value="TreeGrafter"/>
</dbReference>
<dbReference type="GO" id="GO:0016787">
    <property type="term" value="F:hydrolase activity"/>
    <property type="evidence" value="ECO:0007669"/>
    <property type="project" value="UniProtKB-KW"/>
</dbReference>
<dbReference type="SUPFAM" id="SSF52540">
    <property type="entry name" value="P-loop containing nucleoside triphosphate hydrolases"/>
    <property type="match status" value="1"/>
</dbReference>
<reference evidence="5" key="1">
    <citation type="submission" date="2021-02" db="EMBL/GenBank/DDBJ databases">
        <authorList>
            <person name="Nowell W R."/>
        </authorList>
    </citation>
    <scope>NUCLEOTIDE SEQUENCE</scope>
</reference>
<dbReference type="GO" id="GO:0005737">
    <property type="term" value="C:cytoplasm"/>
    <property type="evidence" value="ECO:0007669"/>
    <property type="project" value="TreeGrafter"/>
</dbReference>
<dbReference type="Gene3D" id="3.40.50.300">
    <property type="entry name" value="P-loop containing nucleotide triphosphate hydrolases"/>
    <property type="match status" value="1"/>
</dbReference>
<dbReference type="PANTHER" id="PTHR18934">
    <property type="entry name" value="ATP-DEPENDENT RNA HELICASE"/>
    <property type="match status" value="1"/>
</dbReference>
<keyword evidence="3" id="KW-0347">Helicase</keyword>
<accession>A0A8S3K5B0</accession>
<dbReference type="GO" id="GO:0002151">
    <property type="term" value="F:G-quadruplex RNA binding"/>
    <property type="evidence" value="ECO:0007669"/>
    <property type="project" value="TreeGrafter"/>
</dbReference>
<evidence type="ECO:0000256" key="1">
    <source>
        <dbReference type="ARBA" id="ARBA00022741"/>
    </source>
</evidence>
<dbReference type="GO" id="GO:0003678">
    <property type="term" value="F:DNA helicase activity"/>
    <property type="evidence" value="ECO:0007669"/>
    <property type="project" value="TreeGrafter"/>
</dbReference>
<feature type="non-terminal residue" evidence="5">
    <location>
        <position position="1"/>
    </location>
</feature>
<name>A0A8S3K5B0_9BILA</name>
<organism evidence="5 6">
    <name type="scientific">Rotaria magnacalcarata</name>
    <dbReference type="NCBI Taxonomy" id="392030"/>
    <lineage>
        <taxon>Eukaryota</taxon>
        <taxon>Metazoa</taxon>
        <taxon>Spiralia</taxon>
        <taxon>Gnathifera</taxon>
        <taxon>Rotifera</taxon>
        <taxon>Eurotatoria</taxon>
        <taxon>Bdelloidea</taxon>
        <taxon>Philodinida</taxon>
        <taxon>Philodinidae</taxon>
        <taxon>Rotaria</taxon>
    </lineage>
</organism>
<proteinExistence type="predicted"/>
<dbReference type="Proteomes" id="UP000681720">
    <property type="component" value="Unassembled WGS sequence"/>
</dbReference>
<gene>
    <name evidence="5" type="ORF">GIL414_LOCUS87508</name>
</gene>
<protein>
    <submittedName>
        <fullName evidence="5">Uncharacterized protein</fullName>
    </submittedName>
</protein>
<sequence length="50" mass="5614">MIENNQLFILIGETGSGKTTQTAQFILDDQIFKNQGSLCRIVCSQPRRIS</sequence>
<keyword evidence="1" id="KW-0547">Nucleotide-binding</keyword>
<keyword evidence="2" id="KW-0378">Hydrolase</keyword>
<evidence type="ECO:0000256" key="2">
    <source>
        <dbReference type="ARBA" id="ARBA00022801"/>
    </source>
</evidence>
<dbReference type="GO" id="GO:0005634">
    <property type="term" value="C:nucleus"/>
    <property type="evidence" value="ECO:0007669"/>
    <property type="project" value="TreeGrafter"/>
</dbReference>
<keyword evidence="4" id="KW-0067">ATP-binding</keyword>
<evidence type="ECO:0000313" key="5">
    <source>
        <dbReference type="EMBL" id="CAF5227171.1"/>
    </source>
</evidence>
<evidence type="ECO:0000313" key="6">
    <source>
        <dbReference type="Proteomes" id="UP000681720"/>
    </source>
</evidence>